<keyword evidence="1" id="KW-0812">Transmembrane</keyword>
<dbReference type="EMBL" id="AWVA01000066">
    <property type="protein sequence ID" value="ERJ76340.1"/>
    <property type="molecule type" value="Genomic_DNA"/>
</dbReference>
<evidence type="ECO:0000313" key="3">
    <source>
        <dbReference type="Proteomes" id="UP000016617"/>
    </source>
</evidence>
<dbReference type="PATRIC" id="fig|1227275.3.peg.914"/>
<feature type="transmembrane region" description="Helical" evidence="1">
    <location>
        <begin position="147"/>
        <end position="167"/>
    </location>
</feature>
<gene>
    <name evidence="2" type="ORF">HMPREF1557_01034</name>
</gene>
<evidence type="ECO:0000313" key="2">
    <source>
        <dbReference type="EMBL" id="ERJ76340.1"/>
    </source>
</evidence>
<keyword evidence="1" id="KW-1133">Transmembrane helix</keyword>
<organism evidence="2 3">
    <name type="scientific">Streptococcus sobrinus W1703</name>
    <dbReference type="NCBI Taxonomy" id="1227275"/>
    <lineage>
        <taxon>Bacteria</taxon>
        <taxon>Bacillati</taxon>
        <taxon>Bacillota</taxon>
        <taxon>Bacilli</taxon>
        <taxon>Lactobacillales</taxon>
        <taxon>Streptococcaceae</taxon>
        <taxon>Streptococcus</taxon>
    </lineage>
</organism>
<proteinExistence type="predicted"/>
<reference evidence="2 3" key="1">
    <citation type="submission" date="2013-06" db="EMBL/GenBank/DDBJ databases">
        <authorList>
            <person name="Weinstock G."/>
            <person name="Sodergren E."/>
            <person name="Lobos E.A."/>
            <person name="Fulton L."/>
            <person name="Fulton R."/>
            <person name="Courtney L."/>
            <person name="Fronick C."/>
            <person name="O'Laughlin M."/>
            <person name="Godfrey J."/>
            <person name="Wilson R.M."/>
            <person name="Miner T."/>
            <person name="Farmer C."/>
            <person name="Delehaunty K."/>
            <person name="Cordes M."/>
            <person name="Minx P."/>
            <person name="Tomlinson C."/>
            <person name="Chen J."/>
            <person name="Wollam A."/>
            <person name="Pepin K.H."/>
            <person name="Bhonagiri V."/>
            <person name="Zhang X."/>
            <person name="Warren W."/>
            <person name="Mitreva M."/>
            <person name="Mardis E.R."/>
            <person name="Wilson R.K."/>
        </authorList>
    </citation>
    <scope>NUCLEOTIDE SEQUENCE [LARGE SCALE GENOMIC DNA]</scope>
    <source>
        <strain evidence="2 3">W1703</strain>
    </source>
</reference>
<sequence length="202" mass="23300">MQRQKSLEIKEKDMAISEVEIKELVEAVQEKAPDYQLDWQTYLVGNLWGDGGFWLENPQYFIFIYLSKNYQAIAKKDIQGLQVENREKDYRLNIRLTNGQYYQVDLLKGVKDLPNHEEKLNHLVERLSQDFGDCQDMKNHSRYSGGLLAAQIILLVLTVVAAIVGALTKSLPILVLAIVCGLAYRFHVIPRLVYRIHPPKDQ</sequence>
<name>U2J985_9STRE</name>
<evidence type="ECO:0000256" key="1">
    <source>
        <dbReference type="SAM" id="Phobius"/>
    </source>
</evidence>
<dbReference type="HOGENOM" id="CLU_1354005_0_0_9"/>
<feature type="transmembrane region" description="Helical" evidence="1">
    <location>
        <begin position="173"/>
        <end position="194"/>
    </location>
</feature>
<dbReference type="Proteomes" id="UP000016617">
    <property type="component" value="Unassembled WGS sequence"/>
</dbReference>
<keyword evidence="1" id="KW-0472">Membrane</keyword>
<comment type="caution">
    <text evidence="2">The sequence shown here is derived from an EMBL/GenBank/DDBJ whole genome shotgun (WGS) entry which is preliminary data.</text>
</comment>
<dbReference type="AlphaFoldDB" id="U2J985"/>
<protein>
    <submittedName>
        <fullName evidence="2">Uncharacterized protein</fullName>
    </submittedName>
</protein>
<accession>U2J985</accession>